<dbReference type="GO" id="GO:0000978">
    <property type="term" value="F:RNA polymerase II cis-regulatory region sequence-specific DNA binding"/>
    <property type="evidence" value="ECO:0007669"/>
    <property type="project" value="TreeGrafter"/>
</dbReference>
<dbReference type="InterPro" id="IPR036638">
    <property type="entry name" value="HLH_DNA-bd_sf"/>
</dbReference>
<dbReference type="CDD" id="cd11393">
    <property type="entry name" value="bHLH_AtbHLH_like"/>
    <property type="match status" value="1"/>
</dbReference>
<evidence type="ECO:0000256" key="1">
    <source>
        <dbReference type="ARBA" id="ARBA00004123"/>
    </source>
</evidence>
<keyword evidence="9" id="KW-1185">Reference proteome</keyword>
<feature type="domain" description="BHLH" evidence="7">
    <location>
        <begin position="194"/>
        <end position="244"/>
    </location>
</feature>
<dbReference type="OrthoDB" id="2019494at2759"/>
<evidence type="ECO:0000256" key="5">
    <source>
        <dbReference type="ARBA" id="ARBA00023242"/>
    </source>
</evidence>
<comment type="caution">
    <text evidence="8">The sequence shown here is derived from an EMBL/GenBank/DDBJ whole genome shotgun (WGS) entry which is preliminary data.</text>
</comment>
<feature type="region of interest" description="Disordered" evidence="6">
    <location>
        <begin position="142"/>
        <end position="169"/>
    </location>
</feature>
<accession>A0A8S0Q9W9</accession>
<dbReference type="PANTHER" id="PTHR16223">
    <property type="entry name" value="TRANSCRIPTION FACTOR BHLH83-RELATED"/>
    <property type="match status" value="1"/>
</dbReference>
<dbReference type="PROSITE" id="PS50888">
    <property type="entry name" value="BHLH"/>
    <property type="match status" value="1"/>
</dbReference>
<dbReference type="SUPFAM" id="SSF47459">
    <property type="entry name" value="HLH, helix-loop-helix DNA-binding domain"/>
    <property type="match status" value="1"/>
</dbReference>
<keyword evidence="2" id="KW-0805">Transcription regulation</keyword>
<dbReference type="PANTHER" id="PTHR16223:SF51">
    <property type="entry name" value="TRANSCRIPTION FACTOR BHLH117-RELATED"/>
    <property type="match status" value="1"/>
</dbReference>
<dbReference type="SMART" id="SM00353">
    <property type="entry name" value="HLH"/>
    <property type="match status" value="1"/>
</dbReference>
<dbReference type="GO" id="GO:0000981">
    <property type="term" value="F:DNA-binding transcription factor activity, RNA polymerase II-specific"/>
    <property type="evidence" value="ECO:0007669"/>
    <property type="project" value="TreeGrafter"/>
</dbReference>
<dbReference type="InterPro" id="IPR011598">
    <property type="entry name" value="bHLH_dom"/>
</dbReference>
<dbReference type="AlphaFoldDB" id="A0A8S0Q9W9"/>
<evidence type="ECO:0000256" key="6">
    <source>
        <dbReference type="SAM" id="MobiDB-lite"/>
    </source>
</evidence>
<dbReference type="GO" id="GO:0046983">
    <property type="term" value="F:protein dimerization activity"/>
    <property type="evidence" value="ECO:0007669"/>
    <property type="project" value="InterPro"/>
</dbReference>
<comment type="subcellular location">
    <subcellularLocation>
        <location evidence="1">Nucleus</location>
    </subcellularLocation>
</comment>
<dbReference type="Pfam" id="PF00010">
    <property type="entry name" value="HLH"/>
    <property type="match status" value="1"/>
</dbReference>
<evidence type="ECO:0000256" key="4">
    <source>
        <dbReference type="ARBA" id="ARBA00023163"/>
    </source>
</evidence>
<protein>
    <submittedName>
        <fullName evidence="8">Transcription factor bHLH81-like</fullName>
    </submittedName>
</protein>
<dbReference type="Gramene" id="OE9A072549T1">
    <property type="protein sequence ID" value="OE9A072549C1"/>
    <property type="gene ID" value="OE9A072549"/>
</dbReference>
<feature type="region of interest" description="Disordered" evidence="6">
    <location>
        <begin position="37"/>
        <end position="73"/>
    </location>
</feature>
<sequence>MQPVGGGGSSELSRSGGGGLARYRSAPATWLEALLESDEEPSEVVLDPPLLSSSKPPTVPPHSATVTGTTTSRLDTDLSLLETLSGGPSHGLSNFLRQSSSPAEFLSQINSDGYISSFGIPDYTSPSSVNVSSGKWAFDAEDADKSTKLSSSSSQQRGEKGGLLRSGLSGSFDAETEKLLEDSVMCRTRAKRGCATHPRSIAERVRRTRISDRIRKLQELVPNMDKQTNTADMLDEAVAYVKFLQNQIQELLEHQKNCKCSIQD</sequence>
<keyword evidence="3" id="KW-0238">DNA-binding</keyword>
<gene>
    <name evidence="8" type="ORF">OLEA9_A072549</name>
</gene>
<dbReference type="Proteomes" id="UP000594638">
    <property type="component" value="Unassembled WGS sequence"/>
</dbReference>
<evidence type="ECO:0000259" key="7">
    <source>
        <dbReference type="PROSITE" id="PS50888"/>
    </source>
</evidence>
<name>A0A8S0Q9W9_OLEEU</name>
<dbReference type="InterPro" id="IPR045239">
    <property type="entry name" value="bHLH95_bHLH"/>
</dbReference>
<proteinExistence type="predicted"/>
<organism evidence="8 9">
    <name type="scientific">Olea europaea subsp. europaea</name>
    <dbReference type="NCBI Taxonomy" id="158383"/>
    <lineage>
        <taxon>Eukaryota</taxon>
        <taxon>Viridiplantae</taxon>
        <taxon>Streptophyta</taxon>
        <taxon>Embryophyta</taxon>
        <taxon>Tracheophyta</taxon>
        <taxon>Spermatophyta</taxon>
        <taxon>Magnoliopsida</taxon>
        <taxon>eudicotyledons</taxon>
        <taxon>Gunneridae</taxon>
        <taxon>Pentapetalae</taxon>
        <taxon>asterids</taxon>
        <taxon>lamiids</taxon>
        <taxon>Lamiales</taxon>
        <taxon>Oleaceae</taxon>
        <taxon>Oleeae</taxon>
        <taxon>Olea</taxon>
    </lineage>
</organism>
<feature type="compositionally biased region" description="Low complexity" evidence="6">
    <location>
        <begin position="43"/>
        <end position="56"/>
    </location>
</feature>
<evidence type="ECO:0000256" key="3">
    <source>
        <dbReference type="ARBA" id="ARBA00023125"/>
    </source>
</evidence>
<dbReference type="Gramene" id="OE9A072549T2">
    <property type="protein sequence ID" value="OE9A072549C2"/>
    <property type="gene ID" value="OE9A072549"/>
</dbReference>
<keyword evidence="5" id="KW-0539">Nucleus</keyword>
<reference evidence="8 9" key="1">
    <citation type="submission" date="2019-12" db="EMBL/GenBank/DDBJ databases">
        <authorList>
            <person name="Alioto T."/>
            <person name="Alioto T."/>
            <person name="Gomez Garrido J."/>
        </authorList>
    </citation>
    <scope>NUCLEOTIDE SEQUENCE [LARGE SCALE GENOMIC DNA]</scope>
</reference>
<dbReference type="InterPro" id="IPR045843">
    <property type="entry name" value="IND-like"/>
</dbReference>
<evidence type="ECO:0000313" key="9">
    <source>
        <dbReference type="Proteomes" id="UP000594638"/>
    </source>
</evidence>
<dbReference type="GO" id="GO:0005634">
    <property type="term" value="C:nucleus"/>
    <property type="evidence" value="ECO:0007669"/>
    <property type="project" value="UniProtKB-SubCell"/>
</dbReference>
<dbReference type="FunFam" id="4.10.280.10:FF:000021">
    <property type="entry name" value="Transcription factor bHLH130 family"/>
    <property type="match status" value="1"/>
</dbReference>
<evidence type="ECO:0000313" key="8">
    <source>
        <dbReference type="EMBL" id="CAA2964084.1"/>
    </source>
</evidence>
<evidence type="ECO:0000256" key="2">
    <source>
        <dbReference type="ARBA" id="ARBA00023015"/>
    </source>
</evidence>
<dbReference type="Gene3D" id="4.10.280.10">
    <property type="entry name" value="Helix-loop-helix DNA-binding domain"/>
    <property type="match status" value="1"/>
</dbReference>
<keyword evidence="4" id="KW-0804">Transcription</keyword>
<dbReference type="EMBL" id="CACTIH010001818">
    <property type="protein sequence ID" value="CAA2964084.1"/>
    <property type="molecule type" value="Genomic_DNA"/>
</dbReference>